<feature type="transmembrane region" description="Helical" evidence="2">
    <location>
        <begin position="710"/>
        <end position="728"/>
    </location>
</feature>
<feature type="transmembrane region" description="Helical" evidence="2">
    <location>
        <begin position="541"/>
        <end position="559"/>
    </location>
</feature>
<evidence type="ECO:0000256" key="2">
    <source>
        <dbReference type="SAM" id="Phobius"/>
    </source>
</evidence>
<evidence type="ECO:0000313" key="4">
    <source>
        <dbReference type="Proteomes" id="UP001268542"/>
    </source>
</evidence>
<dbReference type="EC" id="2.4.-.-" evidence="3"/>
<feature type="transmembrane region" description="Helical" evidence="2">
    <location>
        <begin position="806"/>
        <end position="827"/>
    </location>
</feature>
<feature type="region of interest" description="Disordered" evidence="1">
    <location>
        <begin position="996"/>
        <end position="1019"/>
    </location>
</feature>
<comment type="caution">
    <text evidence="3">The sequence shown here is derived from an EMBL/GenBank/DDBJ whole genome shotgun (WGS) entry which is preliminary data.</text>
</comment>
<name>A0ABU3Q0L0_9ACTN</name>
<dbReference type="Gene3D" id="3.90.550.10">
    <property type="entry name" value="Spore Coat Polysaccharide Biosynthesis Protein SpsA, Chain A"/>
    <property type="match status" value="1"/>
</dbReference>
<keyword evidence="3" id="KW-0328">Glycosyltransferase</keyword>
<feature type="transmembrane region" description="Helical" evidence="2">
    <location>
        <begin position="611"/>
        <end position="638"/>
    </location>
</feature>
<sequence>MSEPVEIPEPADHWADLRDDELPAAAPVVLDGSGVTVLLVSHDGATWLPTVLDALAQQSVEPARVVAVDTGSTDGTGELLDTALGHENVHELPAATPFGAAVTHGLGHLAPGTEWVWILHDDAAPAPDALQRLLECAAAEQAAGARVDAVGPKLREWPSLRRLLEVGVTISGTARRETGLERGEYDQGQYDASRRVLAVNSAGMLVRPGLLEDLGGFSEDLPVLGTDLDLGWRAAAAGRRIVVAPEAVVFHAEAGHRGLRPTSLVGAHPHQTERRAQVLVVLANASTRLFVPAYLRLVVGAVLRAIGFLLTRRPGTALDEVAAVLSVCLRPGELRRARAARRGTRTVPDAEIRPLLAPWWLPFRHGLDAAGDLLGSLTSHASDVADRRRDARAAAERDRVAATRAGTRAAHPGTEDDDELAAESGWLARYLTSPVALTLTAVVLLLLVGAREAFGAVSGGALAPAPDSTGAWWSLHLASWHPIGTGSEVPAPPYVAPLAVLAWLLPGGPVTTVSVLLVASLPLSLWGAWRLLGVATRLVDPAGASPWLLGVGAVTYALLPVTSGAWADGRFGVVLGAALLPWLVHAALGFADPERERRWRAGWRTGLLLTLLVALVPAAWWLVVGVVGAIAVFAFVLVGRTRLLRRDVRTGVLAPVGVALATPAVLLAPWLLPTLLQGDLVALVGEAGRLPYGVVAPTDLLWGHLGADAAPAWLGLVLVVAAVLALLVPTTRIAVVGCWAVAFAVAAPASLLAIPVFSLAPGDTPSAVGFAVVVLQGVAVVAAVLGVLGLRHLLGVPSTESGVRRLLAALPVVALAAVAGTGLAWFVGPGAGIVEDDRDAVIPAYMAQRSVESPSYGVLVVDGTIRDGVTFTVRREDGLRLGEEEIAALEPRDAEMVATVRQLVSYPSATELDRLREEGISYIVLPAPGDPAIRATLDSIAGLAPASAPDPQTRAWELVDQPGQDAVPGPSTGVLRWLLLAVQLGAAGVVLVMAGPSRPGGDRPDPADPVAAALTQERR</sequence>
<feature type="transmembrane region" description="Helical" evidence="2">
    <location>
        <begin position="650"/>
        <end position="672"/>
    </location>
</feature>
<proteinExistence type="predicted"/>
<keyword evidence="2" id="KW-0472">Membrane</keyword>
<dbReference type="InterPro" id="IPR029044">
    <property type="entry name" value="Nucleotide-diphossugar_trans"/>
</dbReference>
<keyword evidence="4" id="KW-1185">Reference proteome</keyword>
<dbReference type="EMBL" id="JAVYII010000009">
    <property type="protein sequence ID" value="MDT9594929.1"/>
    <property type="molecule type" value="Genomic_DNA"/>
</dbReference>
<gene>
    <name evidence="3" type="ORF">RDV89_17705</name>
</gene>
<reference evidence="3 4" key="1">
    <citation type="submission" date="2023-08" db="EMBL/GenBank/DDBJ databases">
        <title>Nocardioides seae sp. nov., a bacterium isolated from a soil.</title>
        <authorList>
            <person name="Wang X."/>
        </authorList>
    </citation>
    <scope>NUCLEOTIDE SEQUENCE [LARGE SCALE GENOMIC DNA]</scope>
    <source>
        <strain evidence="3 4">YZH12</strain>
    </source>
</reference>
<dbReference type="PANTHER" id="PTHR43685">
    <property type="entry name" value="GLYCOSYLTRANSFERASE"/>
    <property type="match status" value="1"/>
</dbReference>
<accession>A0ABU3Q0L0</accession>
<keyword evidence="2" id="KW-1133">Transmembrane helix</keyword>
<dbReference type="Proteomes" id="UP001268542">
    <property type="component" value="Unassembled WGS sequence"/>
</dbReference>
<feature type="transmembrane region" description="Helical" evidence="2">
    <location>
        <begin position="735"/>
        <end position="757"/>
    </location>
</feature>
<protein>
    <submittedName>
        <fullName evidence="3">Glycosyltransferase family 2 protein</fullName>
        <ecNumber evidence="3">2.4.-.-</ecNumber>
    </submittedName>
</protein>
<dbReference type="InterPro" id="IPR050834">
    <property type="entry name" value="Glycosyltransf_2"/>
</dbReference>
<feature type="transmembrane region" description="Helical" evidence="2">
    <location>
        <begin position="510"/>
        <end position="529"/>
    </location>
</feature>
<feature type="transmembrane region" description="Helical" evidence="2">
    <location>
        <begin position="571"/>
        <end position="591"/>
    </location>
</feature>
<dbReference type="RefSeq" id="WP_315735191.1">
    <property type="nucleotide sequence ID" value="NZ_JAVYII010000009.1"/>
</dbReference>
<dbReference type="PANTHER" id="PTHR43685:SF3">
    <property type="entry name" value="SLR2126 PROTEIN"/>
    <property type="match status" value="1"/>
</dbReference>
<dbReference type="Pfam" id="PF13641">
    <property type="entry name" value="Glyco_tranf_2_3"/>
    <property type="match status" value="1"/>
</dbReference>
<keyword evidence="3" id="KW-0808">Transferase</keyword>
<feature type="transmembrane region" description="Helical" evidence="2">
    <location>
        <begin position="426"/>
        <end position="448"/>
    </location>
</feature>
<dbReference type="GO" id="GO:0016757">
    <property type="term" value="F:glycosyltransferase activity"/>
    <property type="evidence" value="ECO:0007669"/>
    <property type="project" value="UniProtKB-KW"/>
</dbReference>
<organism evidence="3 4">
    <name type="scientific">Nocardioides imazamoxiresistens</name>
    <dbReference type="NCBI Taxonomy" id="3231893"/>
    <lineage>
        <taxon>Bacteria</taxon>
        <taxon>Bacillati</taxon>
        <taxon>Actinomycetota</taxon>
        <taxon>Actinomycetes</taxon>
        <taxon>Propionibacteriales</taxon>
        <taxon>Nocardioidaceae</taxon>
        <taxon>Nocardioides</taxon>
    </lineage>
</organism>
<evidence type="ECO:0000313" key="3">
    <source>
        <dbReference type="EMBL" id="MDT9594929.1"/>
    </source>
</evidence>
<feature type="transmembrane region" description="Helical" evidence="2">
    <location>
        <begin position="769"/>
        <end position="794"/>
    </location>
</feature>
<keyword evidence="2" id="KW-0812">Transmembrane</keyword>
<evidence type="ECO:0000256" key="1">
    <source>
        <dbReference type="SAM" id="MobiDB-lite"/>
    </source>
</evidence>
<dbReference type="SUPFAM" id="SSF53448">
    <property type="entry name" value="Nucleotide-diphospho-sugar transferases"/>
    <property type="match status" value="1"/>
</dbReference>
<feature type="region of interest" description="Disordered" evidence="1">
    <location>
        <begin position="394"/>
        <end position="417"/>
    </location>
</feature>